<dbReference type="KEGG" id="pfu:PF0928"/>
<dbReference type="RefSeq" id="WP_011012064.1">
    <property type="nucleotide sequence ID" value="NC_003413.1"/>
</dbReference>
<dbReference type="Proteomes" id="UP000324354">
    <property type="component" value="Chromosome"/>
</dbReference>
<gene>
    <name evidence="1" type="ORF">PFDSM3638_04650</name>
</gene>
<dbReference type="Pfam" id="PF00232">
    <property type="entry name" value="Glyco_hydro_1"/>
    <property type="match status" value="1"/>
</dbReference>
<dbReference type="EMBL" id="CP023154">
    <property type="protein sequence ID" value="QEK78594.1"/>
    <property type="molecule type" value="Genomic_DNA"/>
</dbReference>
<organism evidence="1 2">
    <name type="scientific">Pyrococcus furiosus (strain ATCC 43587 / DSM 3638 / JCM 8422 / Vc1)</name>
    <dbReference type="NCBI Taxonomy" id="186497"/>
    <lineage>
        <taxon>Archaea</taxon>
        <taxon>Methanobacteriati</taxon>
        <taxon>Methanobacteriota</taxon>
        <taxon>Thermococci</taxon>
        <taxon>Thermococcales</taxon>
        <taxon>Thermococcaceae</taxon>
        <taxon>Pyrococcus</taxon>
    </lineage>
</organism>
<dbReference type="GO" id="GO:0004553">
    <property type="term" value="F:hydrolase activity, hydrolyzing O-glycosyl compounds"/>
    <property type="evidence" value="ECO:0007669"/>
    <property type="project" value="InterPro"/>
</dbReference>
<evidence type="ECO:0000313" key="2">
    <source>
        <dbReference type="Proteomes" id="UP000324354"/>
    </source>
</evidence>
<dbReference type="Gene3D" id="3.20.20.80">
    <property type="entry name" value="Glycosidases"/>
    <property type="match status" value="1"/>
</dbReference>
<proteinExistence type="predicted"/>
<dbReference type="GeneID" id="31819480"/>
<name>A0A5C0XRW9_PYRFU</name>
<accession>A0A5C0XRW9</accession>
<dbReference type="AlphaFoldDB" id="A0A5C0XRW9"/>
<dbReference type="SUPFAM" id="SSF51445">
    <property type="entry name" value="(Trans)glycosidases"/>
    <property type="match status" value="1"/>
</dbReference>
<dbReference type="GO" id="GO:0005975">
    <property type="term" value="P:carbohydrate metabolic process"/>
    <property type="evidence" value="ECO:0007669"/>
    <property type="project" value="InterPro"/>
</dbReference>
<reference evidence="1 2" key="1">
    <citation type="submission" date="2017-08" db="EMBL/GenBank/DDBJ databases">
        <title>Resequencing and Reannotation of the genome of Pyrococcus furiosus type strain DSM3638.</title>
        <authorList>
            <person name="Reichelt R.M."/>
            <person name="Bunk B."/>
        </authorList>
    </citation>
    <scope>NUCLEOTIDE SEQUENCE [LARGE SCALE GENOMIC DNA]</scope>
    <source>
        <strain evidence="1 2">DSM 3638</strain>
    </source>
</reference>
<sequence length="52" mass="6378">MRGYFYWSFIDNYEWDKGFEPKFGLVAYDPHTWKRISKRSAFAYGEMKKEIS</sequence>
<evidence type="ECO:0000313" key="1">
    <source>
        <dbReference type="EMBL" id="QEK78594.1"/>
    </source>
</evidence>
<evidence type="ECO:0008006" key="3">
    <source>
        <dbReference type="Google" id="ProtNLM"/>
    </source>
</evidence>
<protein>
    <recommendedName>
        <fullName evidence="3">Beta-glucosidase</fullName>
    </recommendedName>
</protein>
<dbReference type="InterPro" id="IPR017853">
    <property type="entry name" value="GH"/>
</dbReference>
<dbReference type="InterPro" id="IPR001360">
    <property type="entry name" value="Glyco_hydro_1"/>
</dbReference>